<dbReference type="InterPro" id="IPR036812">
    <property type="entry name" value="NAD(P)_OxRdtase_dom_sf"/>
</dbReference>
<dbReference type="AlphaFoldDB" id="A0A917W8P7"/>
<reference evidence="2" key="2">
    <citation type="submission" date="2020-09" db="EMBL/GenBank/DDBJ databases">
        <authorList>
            <person name="Sun Q."/>
            <person name="Zhou Y."/>
        </authorList>
    </citation>
    <scope>NUCLEOTIDE SEQUENCE</scope>
    <source>
        <strain evidence="2">CGMCC 4.7306</strain>
    </source>
</reference>
<evidence type="ECO:0000259" key="1">
    <source>
        <dbReference type="Pfam" id="PF00248"/>
    </source>
</evidence>
<dbReference type="PANTHER" id="PTHR43364:SF6">
    <property type="entry name" value="OXIDOREDUCTASE-RELATED"/>
    <property type="match status" value="1"/>
</dbReference>
<keyword evidence="3" id="KW-1185">Reference proteome</keyword>
<reference evidence="2" key="1">
    <citation type="journal article" date="2014" name="Int. J. Syst. Evol. Microbiol.">
        <title>Complete genome sequence of Corynebacterium casei LMG S-19264T (=DSM 44701T), isolated from a smear-ripened cheese.</title>
        <authorList>
            <consortium name="US DOE Joint Genome Institute (JGI-PGF)"/>
            <person name="Walter F."/>
            <person name="Albersmeier A."/>
            <person name="Kalinowski J."/>
            <person name="Ruckert C."/>
        </authorList>
    </citation>
    <scope>NUCLEOTIDE SEQUENCE</scope>
    <source>
        <strain evidence="2">CGMCC 4.7306</strain>
    </source>
</reference>
<organism evidence="2 3">
    <name type="scientific">Microlunatus endophyticus</name>
    <dbReference type="NCBI Taxonomy" id="1716077"/>
    <lineage>
        <taxon>Bacteria</taxon>
        <taxon>Bacillati</taxon>
        <taxon>Actinomycetota</taxon>
        <taxon>Actinomycetes</taxon>
        <taxon>Propionibacteriales</taxon>
        <taxon>Propionibacteriaceae</taxon>
        <taxon>Microlunatus</taxon>
    </lineage>
</organism>
<accession>A0A917W8P7</accession>
<proteinExistence type="predicted"/>
<dbReference type="Proteomes" id="UP000613840">
    <property type="component" value="Unassembled WGS sequence"/>
</dbReference>
<dbReference type="Gene3D" id="3.20.20.100">
    <property type="entry name" value="NADP-dependent oxidoreductase domain"/>
    <property type="match status" value="1"/>
</dbReference>
<feature type="domain" description="NADP-dependent oxidoreductase" evidence="1">
    <location>
        <begin position="18"/>
        <end position="345"/>
    </location>
</feature>
<dbReference type="EMBL" id="BMMZ01000012">
    <property type="protein sequence ID" value="GGL77785.1"/>
    <property type="molecule type" value="Genomic_DNA"/>
</dbReference>
<protein>
    <submittedName>
        <fullName evidence="2">Oxidoreductase</fullName>
    </submittedName>
</protein>
<gene>
    <name evidence="2" type="ORF">GCM10011575_40080</name>
</gene>
<dbReference type="InterPro" id="IPR050523">
    <property type="entry name" value="AKR_Detox_Biosynth"/>
</dbReference>
<dbReference type="SUPFAM" id="SSF51430">
    <property type="entry name" value="NAD(P)-linked oxidoreductase"/>
    <property type="match status" value="1"/>
</dbReference>
<dbReference type="GO" id="GO:0005829">
    <property type="term" value="C:cytosol"/>
    <property type="evidence" value="ECO:0007669"/>
    <property type="project" value="TreeGrafter"/>
</dbReference>
<name>A0A917W8P7_9ACTN</name>
<evidence type="ECO:0000313" key="2">
    <source>
        <dbReference type="EMBL" id="GGL77785.1"/>
    </source>
</evidence>
<dbReference type="PANTHER" id="PTHR43364">
    <property type="entry name" value="NADH-SPECIFIC METHYLGLYOXAL REDUCTASE-RELATED"/>
    <property type="match status" value="1"/>
</dbReference>
<dbReference type="InterPro" id="IPR023210">
    <property type="entry name" value="NADP_OxRdtase_dom"/>
</dbReference>
<dbReference type="RefSeq" id="WP_188897152.1">
    <property type="nucleotide sequence ID" value="NZ_BMMZ01000012.1"/>
</dbReference>
<comment type="caution">
    <text evidence="2">The sequence shown here is derived from an EMBL/GenBank/DDBJ whole genome shotgun (WGS) entry which is preliminary data.</text>
</comment>
<evidence type="ECO:0000313" key="3">
    <source>
        <dbReference type="Proteomes" id="UP000613840"/>
    </source>
</evidence>
<sequence length="347" mass="37668">METRILHSGQTDLEVSALCLGIMNLGVREDEETSFAILDRFYGSGGRFVDTANNYGDWTPELGSVGGDSERVLGRWLASRKVADEVVIATKCGAGPLAPDRPLSGVPPTNYEGLAPEVVRRELTKSLANLGVERIGVYYGHVDDRNRDITETADLFSALVDEGLIQVPGISNTATWRLAIAREHSRSHDRAEFGAWQQQHSIYWPAPGAATDGVVSPEAVDYAADQPGLTITTYSPQQAGQLVRPWMDFRDPYDHPGSHARLQLVHRIAHDHGATANQVVMAWHLSGPRSTVVNRAGNSTTPLADLPDRPAAMLPIFGASSVDQVDEAVATLDLELSEEELAELDGR</sequence>
<dbReference type="Pfam" id="PF00248">
    <property type="entry name" value="Aldo_ket_red"/>
    <property type="match status" value="1"/>
</dbReference>